<protein>
    <submittedName>
        <fullName evidence="1">Uncharacterized protein</fullName>
    </submittedName>
</protein>
<reference evidence="2" key="1">
    <citation type="submission" date="2016-06" db="EMBL/GenBank/DDBJ databases">
        <title>Parallel loss of symbiosis genes in relatives of nitrogen-fixing non-legume Parasponia.</title>
        <authorList>
            <person name="Van Velzen R."/>
            <person name="Holmer R."/>
            <person name="Bu F."/>
            <person name="Rutten L."/>
            <person name="Van Zeijl A."/>
            <person name="Liu W."/>
            <person name="Santuari L."/>
            <person name="Cao Q."/>
            <person name="Sharma T."/>
            <person name="Shen D."/>
            <person name="Roswanjaya Y."/>
            <person name="Wardhani T."/>
            <person name="Kalhor M.S."/>
            <person name="Jansen J."/>
            <person name="Van den Hoogen J."/>
            <person name="Gungor B."/>
            <person name="Hartog M."/>
            <person name="Hontelez J."/>
            <person name="Verver J."/>
            <person name="Yang W.-C."/>
            <person name="Schijlen E."/>
            <person name="Repin R."/>
            <person name="Schilthuizen M."/>
            <person name="Schranz E."/>
            <person name="Heidstra R."/>
            <person name="Miyata K."/>
            <person name="Fedorova E."/>
            <person name="Kohlen W."/>
            <person name="Bisseling T."/>
            <person name="Smit S."/>
            <person name="Geurts R."/>
        </authorList>
    </citation>
    <scope>NUCLEOTIDE SEQUENCE [LARGE SCALE GENOMIC DNA]</scope>
    <source>
        <strain evidence="2">cv. WU1-14</strain>
    </source>
</reference>
<evidence type="ECO:0000313" key="2">
    <source>
        <dbReference type="Proteomes" id="UP000237105"/>
    </source>
</evidence>
<sequence length="77" mass="8678">MLRKQFDFVGFDGPGDLAKNILVDLHFRSSASATGLGHIGEEDAESDTSPTMALTEVLLVDDKDRYLYQIDKDQRFR</sequence>
<dbReference type="EMBL" id="JXTB01000192">
    <property type="protein sequence ID" value="PON54627.1"/>
    <property type="molecule type" value="Genomic_DNA"/>
</dbReference>
<gene>
    <name evidence="1" type="ORF">PanWU01x14_193680</name>
</gene>
<name>A0A2P5C0Q3_PARAD</name>
<dbReference type="AlphaFoldDB" id="A0A2P5C0Q3"/>
<organism evidence="1 2">
    <name type="scientific">Parasponia andersonii</name>
    <name type="common">Sponia andersonii</name>
    <dbReference type="NCBI Taxonomy" id="3476"/>
    <lineage>
        <taxon>Eukaryota</taxon>
        <taxon>Viridiplantae</taxon>
        <taxon>Streptophyta</taxon>
        <taxon>Embryophyta</taxon>
        <taxon>Tracheophyta</taxon>
        <taxon>Spermatophyta</taxon>
        <taxon>Magnoliopsida</taxon>
        <taxon>eudicotyledons</taxon>
        <taxon>Gunneridae</taxon>
        <taxon>Pentapetalae</taxon>
        <taxon>rosids</taxon>
        <taxon>fabids</taxon>
        <taxon>Rosales</taxon>
        <taxon>Cannabaceae</taxon>
        <taxon>Parasponia</taxon>
    </lineage>
</organism>
<keyword evidence="2" id="KW-1185">Reference proteome</keyword>
<accession>A0A2P5C0Q3</accession>
<proteinExistence type="predicted"/>
<dbReference type="Proteomes" id="UP000237105">
    <property type="component" value="Unassembled WGS sequence"/>
</dbReference>
<evidence type="ECO:0000313" key="1">
    <source>
        <dbReference type="EMBL" id="PON54627.1"/>
    </source>
</evidence>
<comment type="caution">
    <text evidence="1">The sequence shown here is derived from an EMBL/GenBank/DDBJ whole genome shotgun (WGS) entry which is preliminary data.</text>
</comment>